<organism evidence="2 3">
    <name type="scientific">Corynebacterium cystitidis DSM 20524</name>
    <dbReference type="NCBI Taxonomy" id="1121357"/>
    <lineage>
        <taxon>Bacteria</taxon>
        <taxon>Bacillati</taxon>
        <taxon>Actinomycetota</taxon>
        <taxon>Actinomycetes</taxon>
        <taxon>Mycobacteriales</taxon>
        <taxon>Corynebacteriaceae</taxon>
        <taxon>Corynebacterium</taxon>
    </lineage>
</organism>
<evidence type="ECO:0000313" key="3">
    <source>
        <dbReference type="Proteomes" id="UP000198929"/>
    </source>
</evidence>
<accession>A0A1H9UPI8</accession>
<feature type="transmembrane region" description="Helical" evidence="1">
    <location>
        <begin position="7"/>
        <end position="28"/>
    </location>
</feature>
<keyword evidence="1" id="KW-1133">Transmembrane helix</keyword>
<keyword evidence="1" id="KW-0472">Membrane</keyword>
<evidence type="ECO:0000313" key="2">
    <source>
        <dbReference type="EMBL" id="SES11385.1"/>
    </source>
</evidence>
<dbReference type="STRING" id="1121357.SAMN05661109_01914"/>
<name>A0A1H9UPI8_9CORY</name>
<sequence>MLSLYLILIFNIDLYRVVYIVASNLVILFTKKLILTPQDKRPTQIPDFLANIPLNITLWEAVYLIIVYPPLSRRRGRRNFLISERRRFASRRRRTDPLVSFVFFLGGGSGAKASRSILASRSRASFRLRSWER</sequence>
<reference evidence="3" key="1">
    <citation type="submission" date="2016-10" db="EMBL/GenBank/DDBJ databases">
        <authorList>
            <person name="Varghese N."/>
            <person name="Submissions S."/>
        </authorList>
    </citation>
    <scope>NUCLEOTIDE SEQUENCE [LARGE SCALE GENOMIC DNA]</scope>
    <source>
        <strain evidence="3">DSM 20524</strain>
    </source>
</reference>
<gene>
    <name evidence="2" type="ORF">SAMN05661109_01914</name>
</gene>
<keyword evidence="3" id="KW-1185">Reference proteome</keyword>
<feature type="transmembrane region" description="Helical" evidence="1">
    <location>
        <begin position="48"/>
        <end position="68"/>
    </location>
</feature>
<dbReference type="EMBL" id="FOGQ01000008">
    <property type="protein sequence ID" value="SES11385.1"/>
    <property type="molecule type" value="Genomic_DNA"/>
</dbReference>
<protein>
    <submittedName>
        <fullName evidence="2">Uncharacterized protein</fullName>
    </submittedName>
</protein>
<keyword evidence="1" id="KW-0812">Transmembrane</keyword>
<dbReference type="AlphaFoldDB" id="A0A1H9UPI8"/>
<dbReference type="Proteomes" id="UP000198929">
    <property type="component" value="Unassembled WGS sequence"/>
</dbReference>
<evidence type="ECO:0000256" key="1">
    <source>
        <dbReference type="SAM" id="Phobius"/>
    </source>
</evidence>
<proteinExistence type="predicted"/>